<proteinExistence type="predicted"/>
<name>A0AAD9PBI0_RIDPI</name>
<keyword evidence="1" id="KW-0472">Membrane</keyword>
<organism evidence="2 3">
    <name type="scientific">Ridgeia piscesae</name>
    <name type="common">Tubeworm</name>
    <dbReference type="NCBI Taxonomy" id="27915"/>
    <lineage>
        <taxon>Eukaryota</taxon>
        <taxon>Metazoa</taxon>
        <taxon>Spiralia</taxon>
        <taxon>Lophotrochozoa</taxon>
        <taxon>Annelida</taxon>
        <taxon>Polychaeta</taxon>
        <taxon>Sedentaria</taxon>
        <taxon>Canalipalpata</taxon>
        <taxon>Sabellida</taxon>
        <taxon>Siboglinidae</taxon>
        <taxon>Ridgeia</taxon>
    </lineage>
</organism>
<dbReference type="AlphaFoldDB" id="A0AAD9PBI0"/>
<evidence type="ECO:0000313" key="2">
    <source>
        <dbReference type="EMBL" id="KAK2191662.1"/>
    </source>
</evidence>
<evidence type="ECO:0000256" key="1">
    <source>
        <dbReference type="SAM" id="Phobius"/>
    </source>
</evidence>
<keyword evidence="3" id="KW-1185">Reference proteome</keyword>
<dbReference type="Proteomes" id="UP001209878">
    <property type="component" value="Unassembled WGS sequence"/>
</dbReference>
<evidence type="ECO:0000313" key="3">
    <source>
        <dbReference type="Proteomes" id="UP001209878"/>
    </source>
</evidence>
<accession>A0AAD9PBI0</accession>
<gene>
    <name evidence="2" type="ORF">NP493_48g03052</name>
</gene>
<protein>
    <submittedName>
        <fullName evidence="2">Uncharacterized protein</fullName>
    </submittedName>
</protein>
<dbReference type="PANTHER" id="PTHR31362:SF0">
    <property type="entry name" value="EXOSTOSIN DOMAIN-CONTAINING PROTEIN-RELATED"/>
    <property type="match status" value="1"/>
</dbReference>
<dbReference type="InterPro" id="IPR005049">
    <property type="entry name" value="STL-like"/>
</dbReference>
<dbReference type="EMBL" id="JAODUO010000048">
    <property type="protein sequence ID" value="KAK2191662.1"/>
    <property type="molecule type" value="Genomic_DNA"/>
</dbReference>
<feature type="transmembrane region" description="Helical" evidence="1">
    <location>
        <begin position="19"/>
        <end position="37"/>
    </location>
</feature>
<reference evidence="2" key="1">
    <citation type="journal article" date="2023" name="Mol. Biol. Evol.">
        <title>Third-Generation Sequencing Reveals the Adaptive Role of the Epigenome in Three Deep-Sea Polychaetes.</title>
        <authorList>
            <person name="Perez M."/>
            <person name="Aroh O."/>
            <person name="Sun Y."/>
            <person name="Lan Y."/>
            <person name="Juniper S.K."/>
            <person name="Young C.R."/>
            <person name="Angers B."/>
            <person name="Qian P.Y."/>
        </authorList>
    </citation>
    <scope>NUCLEOTIDE SEQUENCE</scope>
    <source>
        <strain evidence="2">R07B-5</strain>
    </source>
</reference>
<keyword evidence="1" id="KW-1133">Transmembrane helix</keyword>
<sequence>MGVYEALLWNLRSRPVKRLCSYCLIGFILVIIIRYLTTTQPDMEIISADTGDRAYRRVATHSKWIVVTTINRPTKSLVALSQVTDWKMVVVGDRLTPKDWFIPGVVFLDVDAQKALGYRTTPLLPYDSYKRKTVGYLYAIEHGARYIYETDDDNVLLGDLHGFHTDTVVTHGLMPATNNLTFNPYPHFGQSSLWPRGFPLEDIGHKATYDYRLCSLHPPIIRQAVANGDPDVDAVFRLTRRFESDRGSLMFNAAAPPIVIPRGTFVPFNSQNTLYTSGAFWALVLPTTVSDRTCDIYRSYWAQALLWLVGGHLGFYPPSVKHVRNKHSSLRDLAEETEMYQHTGRLLRFLHTWKCDRLFLFDCMTKLAGDMALNKFLQRRDVDVVNAWVADLATLGYAPPAIRQSSICLNGLQVQYFPHEQNTSFAHVDGLSNVKADIAHEDTRSELVQSECSAEIDNTVDDETLLKTQNILLVVTVHNPSATLPLIHAYYKQCYTHLLYCGASTPDKRLLHKWRMSYLTMSNAAGPISCVKAASEMGYNVDGFLHVSDKMLLHSRNKLHAHGTSQMLITENTLELSQLCKENAADCLVLTTRAIKDLSEQVDTLDTGNRIKLKLKECFKKLVPLGANEASFVEGTAFYVPQRHLKLFRALAQVYTGRYSHVPLLLLGCLESRPLYFTSARQQTANRRIDFIFPFSFSAIDTNTAARSQYCKSLRSC</sequence>
<dbReference type="PANTHER" id="PTHR31362">
    <property type="entry name" value="GLYCOSYLTRANSFERASE STELLO1-RELATED"/>
    <property type="match status" value="1"/>
</dbReference>
<keyword evidence="1" id="KW-0812">Transmembrane</keyword>
<dbReference type="Pfam" id="PF03385">
    <property type="entry name" value="STELLO"/>
    <property type="match status" value="1"/>
</dbReference>
<comment type="caution">
    <text evidence="2">The sequence shown here is derived from an EMBL/GenBank/DDBJ whole genome shotgun (WGS) entry which is preliminary data.</text>
</comment>